<evidence type="ECO:0000313" key="2">
    <source>
        <dbReference type="Proteomes" id="UP000288216"/>
    </source>
</evidence>
<organism evidence="1 2">
    <name type="scientific">Scyliorhinus torazame</name>
    <name type="common">Cloudy catshark</name>
    <name type="synonym">Catulus torazame</name>
    <dbReference type="NCBI Taxonomy" id="75743"/>
    <lineage>
        <taxon>Eukaryota</taxon>
        <taxon>Metazoa</taxon>
        <taxon>Chordata</taxon>
        <taxon>Craniata</taxon>
        <taxon>Vertebrata</taxon>
        <taxon>Chondrichthyes</taxon>
        <taxon>Elasmobranchii</taxon>
        <taxon>Galeomorphii</taxon>
        <taxon>Galeoidea</taxon>
        <taxon>Carcharhiniformes</taxon>
        <taxon>Scyliorhinidae</taxon>
        <taxon>Scyliorhinus</taxon>
    </lineage>
</organism>
<dbReference type="AlphaFoldDB" id="A0A401QKN7"/>
<protein>
    <submittedName>
        <fullName evidence="1">Uncharacterized protein</fullName>
    </submittedName>
</protein>
<name>A0A401QKN7_SCYTO</name>
<accession>A0A401QKN7</accession>
<dbReference type="Proteomes" id="UP000288216">
    <property type="component" value="Unassembled WGS sequence"/>
</dbReference>
<gene>
    <name evidence="1" type="ORF">scyTo_0026553</name>
</gene>
<reference evidence="1 2" key="1">
    <citation type="journal article" date="2018" name="Nat. Ecol. Evol.">
        <title>Shark genomes provide insights into elasmobranch evolution and the origin of vertebrates.</title>
        <authorList>
            <person name="Hara Y"/>
            <person name="Yamaguchi K"/>
            <person name="Onimaru K"/>
            <person name="Kadota M"/>
            <person name="Koyanagi M"/>
            <person name="Keeley SD"/>
            <person name="Tatsumi K"/>
            <person name="Tanaka K"/>
            <person name="Motone F"/>
            <person name="Kageyama Y"/>
            <person name="Nozu R"/>
            <person name="Adachi N"/>
            <person name="Nishimura O"/>
            <person name="Nakagawa R"/>
            <person name="Tanegashima C"/>
            <person name="Kiyatake I"/>
            <person name="Matsumoto R"/>
            <person name="Murakumo K"/>
            <person name="Nishida K"/>
            <person name="Terakita A"/>
            <person name="Kuratani S"/>
            <person name="Sato K"/>
            <person name="Hyodo S Kuraku.S."/>
        </authorList>
    </citation>
    <scope>NUCLEOTIDE SEQUENCE [LARGE SCALE GENOMIC DNA]</scope>
</reference>
<feature type="non-terminal residue" evidence="1">
    <location>
        <position position="50"/>
    </location>
</feature>
<evidence type="ECO:0000313" key="1">
    <source>
        <dbReference type="EMBL" id="GCB85878.1"/>
    </source>
</evidence>
<keyword evidence="2" id="KW-1185">Reference proteome</keyword>
<sequence>MEWTQKIPEDPETAEEFYHEDAFESCSDENLEIRDSEEETDFAALPAYEQ</sequence>
<proteinExistence type="predicted"/>
<comment type="caution">
    <text evidence="1">The sequence shown here is derived from an EMBL/GenBank/DDBJ whole genome shotgun (WGS) entry which is preliminary data.</text>
</comment>
<dbReference type="EMBL" id="BFAA01214285">
    <property type="protein sequence ID" value="GCB85878.1"/>
    <property type="molecule type" value="Genomic_DNA"/>
</dbReference>